<proteinExistence type="predicted"/>
<reference evidence="3" key="1">
    <citation type="journal article" date="2020" name="Stud. Mycol.">
        <title>101 Dothideomycetes genomes: a test case for predicting lifestyles and emergence of pathogens.</title>
        <authorList>
            <person name="Haridas S."/>
            <person name="Albert R."/>
            <person name="Binder M."/>
            <person name="Bloem J."/>
            <person name="Labutti K."/>
            <person name="Salamov A."/>
            <person name="Andreopoulos B."/>
            <person name="Baker S."/>
            <person name="Barry K."/>
            <person name="Bills G."/>
            <person name="Bluhm B."/>
            <person name="Cannon C."/>
            <person name="Castanera R."/>
            <person name="Culley D."/>
            <person name="Daum C."/>
            <person name="Ezra D."/>
            <person name="Gonzalez J."/>
            <person name="Henrissat B."/>
            <person name="Kuo A."/>
            <person name="Liang C."/>
            <person name="Lipzen A."/>
            <person name="Lutzoni F."/>
            <person name="Magnuson J."/>
            <person name="Mondo S."/>
            <person name="Nolan M."/>
            <person name="Ohm R."/>
            <person name="Pangilinan J."/>
            <person name="Park H.-J."/>
            <person name="Ramirez L."/>
            <person name="Alfaro M."/>
            <person name="Sun H."/>
            <person name="Tritt A."/>
            <person name="Yoshinaga Y."/>
            <person name="Zwiers L.-H."/>
            <person name="Turgeon B."/>
            <person name="Goodwin S."/>
            <person name="Spatafora J."/>
            <person name="Crous P."/>
            <person name="Grigoriev I."/>
        </authorList>
    </citation>
    <scope>NUCLEOTIDE SEQUENCE</scope>
    <source>
        <strain evidence="3">CBS 279.74</strain>
    </source>
</reference>
<evidence type="ECO:0000313" key="4">
    <source>
        <dbReference type="Proteomes" id="UP000799428"/>
    </source>
</evidence>
<feature type="transmembrane region" description="Helical" evidence="2">
    <location>
        <begin position="107"/>
        <end position="125"/>
    </location>
</feature>
<dbReference type="EMBL" id="MU005772">
    <property type="protein sequence ID" value="KAF2708093.1"/>
    <property type="molecule type" value="Genomic_DNA"/>
</dbReference>
<evidence type="ECO:0000256" key="2">
    <source>
        <dbReference type="SAM" id="Phobius"/>
    </source>
</evidence>
<dbReference type="AlphaFoldDB" id="A0A6G1K648"/>
<evidence type="ECO:0000256" key="1">
    <source>
        <dbReference type="SAM" id="MobiDB-lite"/>
    </source>
</evidence>
<feature type="transmembrane region" description="Helical" evidence="2">
    <location>
        <begin position="83"/>
        <end position="101"/>
    </location>
</feature>
<sequence length="573" mass="63881">MTRYQQIRSCTRPYEQEPGQDIKSPAGYLDSFQEDYYIGEAVRAEKAYLRRGSISESVQALGSGFQDVGKTGTEWVFRAMKGIPFHIALGILVIVLKLIPHVKEGDFLKIALLVLPLFFLLNLAQVLARTAGYRRQKHAALERDEIYIPALIGAWFVVLGLVRLVTGEAPTAQIAFVDFLYLAITLNPNLQPSLIPFLTPGSLFSKMATPVLCFGLRQAFSKRPGNSAYHSFFLVCCAVVILFTLLSHSTEQLKKPPTKRKSVSFEDRSGLQSPLLHRYSEYGEDSEFLDEMESNSLGYLRAPSALYRPREGDDTDDGFLDDRSSILKGSMAASGAGPSRSSARPPRSGAGSDRAPRPGNAQGPGYQPRGPGYRPPRPGYPPPAPDYQSPGPAYQPSNHYQPRTSLAPEARLAPKAGLEVIDPWEPPPPPNGDMHRTLQESIMDTILYSINNTRQFFASLIQDIIWLYIRLIFVNTTWRAFQIWRGHLPVPETGFLEWFTATAEDTWPFGKEVVAASAAVLWRARWWLGGEGVRKIARLSLGLLVLGWRGARRGMLWVGQLWGGRGEVVYRQD</sequence>
<accession>A0A6G1K648</accession>
<dbReference type="Proteomes" id="UP000799428">
    <property type="component" value="Unassembled WGS sequence"/>
</dbReference>
<feature type="compositionally biased region" description="Low complexity" evidence="1">
    <location>
        <begin position="329"/>
        <end position="352"/>
    </location>
</feature>
<keyword evidence="4" id="KW-1185">Reference proteome</keyword>
<feature type="transmembrane region" description="Helical" evidence="2">
    <location>
        <begin position="194"/>
        <end position="216"/>
    </location>
</feature>
<feature type="transmembrane region" description="Helical" evidence="2">
    <location>
        <begin position="146"/>
        <end position="166"/>
    </location>
</feature>
<keyword evidence="2" id="KW-0472">Membrane</keyword>
<gene>
    <name evidence="3" type="ORF">K504DRAFT_491825</name>
</gene>
<keyword evidence="2" id="KW-1133">Transmembrane helix</keyword>
<protein>
    <submittedName>
        <fullName evidence="3">Uncharacterized protein</fullName>
    </submittedName>
</protein>
<feature type="transmembrane region" description="Helical" evidence="2">
    <location>
        <begin position="228"/>
        <end position="246"/>
    </location>
</feature>
<evidence type="ECO:0000313" key="3">
    <source>
        <dbReference type="EMBL" id="KAF2708093.1"/>
    </source>
</evidence>
<feature type="region of interest" description="Disordered" evidence="1">
    <location>
        <begin position="1"/>
        <end position="25"/>
    </location>
</feature>
<keyword evidence="2" id="KW-0812">Transmembrane</keyword>
<organism evidence="3 4">
    <name type="scientific">Pleomassaria siparia CBS 279.74</name>
    <dbReference type="NCBI Taxonomy" id="1314801"/>
    <lineage>
        <taxon>Eukaryota</taxon>
        <taxon>Fungi</taxon>
        <taxon>Dikarya</taxon>
        <taxon>Ascomycota</taxon>
        <taxon>Pezizomycotina</taxon>
        <taxon>Dothideomycetes</taxon>
        <taxon>Pleosporomycetidae</taxon>
        <taxon>Pleosporales</taxon>
        <taxon>Pleomassariaceae</taxon>
        <taxon>Pleomassaria</taxon>
    </lineage>
</organism>
<feature type="region of interest" description="Disordered" evidence="1">
    <location>
        <begin position="329"/>
        <end position="402"/>
    </location>
</feature>
<feature type="compositionally biased region" description="Low complexity" evidence="1">
    <location>
        <begin position="361"/>
        <end position="372"/>
    </location>
</feature>
<name>A0A6G1K648_9PLEO</name>
<feature type="compositionally biased region" description="Pro residues" evidence="1">
    <location>
        <begin position="373"/>
        <end position="385"/>
    </location>
</feature>